<dbReference type="Proteomes" id="UP000034683">
    <property type="component" value="Unassembled WGS sequence"/>
</dbReference>
<evidence type="ECO:0000313" key="1">
    <source>
        <dbReference type="EMBL" id="KKP87774.1"/>
    </source>
</evidence>
<dbReference type="EMBL" id="LBRA01000023">
    <property type="protein sequence ID" value="KKP87774.1"/>
    <property type="molecule type" value="Genomic_DNA"/>
</dbReference>
<name>A0A0G0D0H5_9BACT</name>
<organism evidence="1 2">
    <name type="scientific">Candidatus Nomurabacteria bacterium GW2011_GWA2_35_80</name>
    <dbReference type="NCBI Taxonomy" id="1618733"/>
    <lineage>
        <taxon>Bacteria</taxon>
        <taxon>Candidatus Nomuraibacteriota</taxon>
    </lineage>
</organism>
<gene>
    <name evidence="1" type="ORF">UR92_C0023G0004</name>
</gene>
<accession>A0A0G0D0H5</accession>
<protein>
    <submittedName>
        <fullName evidence="1">Uncharacterized protein</fullName>
    </submittedName>
</protein>
<comment type="caution">
    <text evidence="1">The sequence shown here is derived from an EMBL/GenBank/DDBJ whole genome shotgun (WGS) entry which is preliminary data.</text>
</comment>
<sequence length="30" mass="3662">MKSVQVKTVNKKVEKYIFLKNKLIIKTYYI</sequence>
<reference evidence="1 2" key="1">
    <citation type="journal article" date="2015" name="Nature">
        <title>rRNA introns, odd ribosomes, and small enigmatic genomes across a large radiation of phyla.</title>
        <authorList>
            <person name="Brown C.T."/>
            <person name="Hug L.A."/>
            <person name="Thomas B.C."/>
            <person name="Sharon I."/>
            <person name="Castelle C.J."/>
            <person name="Singh A."/>
            <person name="Wilkins M.J."/>
            <person name="Williams K.H."/>
            <person name="Banfield J.F."/>
        </authorList>
    </citation>
    <scope>NUCLEOTIDE SEQUENCE [LARGE SCALE GENOMIC DNA]</scope>
</reference>
<proteinExistence type="predicted"/>
<evidence type="ECO:0000313" key="2">
    <source>
        <dbReference type="Proteomes" id="UP000034683"/>
    </source>
</evidence>
<dbReference type="AlphaFoldDB" id="A0A0G0D0H5"/>